<evidence type="ECO:0000256" key="1">
    <source>
        <dbReference type="SAM" id="MobiDB-lite"/>
    </source>
</evidence>
<organism evidence="2 3">
    <name type="scientific">Protea cynaroides</name>
    <dbReference type="NCBI Taxonomy" id="273540"/>
    <lineage>
        <taxon>Eukaryota</taxon>
        <taxon>Viridiplantae</taxon>
        <taxon>Streptophyta</taxon>
        <taxon>Embryophyta</taxon>
        <taxon>Tracheophyta</taxon>
        <taxon>Spermatophyta</taxon>
        <taxon>Magnoliopsida</taxon>
        <taxon>Proteales</taxon>
        <taxon>Proteaceae</taxon>
        <taxon>Protea</taxon>
    </lineage>
</organism>
<evidence type="ECO:0000313" key="3">
    <source>
        <dbReference type="Proteomes" id="UP001141806"/>
    </source>
</evidence>
<dbReference type="OrthoDB" id="10062843at2759"/>
<dbReference type="InterPro" id="IPR016024">
    <property type="entry name" value="ARM-type_fold"/>
</dbReference>
<feature type="compositionally biased region" description="Basic and acidic residues" evidence="1">
    <location>
        <begin position="918"/>
        <end position="928"/>
    </location>
</feature>
<protein>
    <submittedName>
        <fullName evidence="2">Uncharacterized protein</fullName>
    </submittedName>
</protein>
<dbReference type="SUPFAM" id="SSF48371">
    <property type="entry name" value="ARM repeat"/>
    <property type="match status" value="1"/>
</dbReference>
<dbReference type="PANTHER" id="PTHR16199">
    <property type="entry name" value="CONDENSIN-2 COMPLEX SUBUNIT G2"/>
    <property type="match status" value="1"/>
</dbReference>
<name>A0A9Q0HEI0_9MAGN</name>
<feature type="compositionally biased region" description="Basic residues" evidence="1">
    <location>
        <begin position="82"/>
        <end position="95"/>
    </location>
</feature>
<sequence>MEKRIRSSIQVSAEEFLLSAKNFGFQAVKPSLKTIIWNINASSELSCSLPLALHQSISRSIESFKQLLNSHNTECAKSPHSPVRKRIRRSSRQAKNRKEPNEDPERQILEDIEIDTHITVLCISHPKKVFSSPNLLPSARALHDNLILFEKDPILQSNIASLCEDWWKEQLPDRETLVCQSLPVLLSRSFELGKKVDVRRVYALREAFSLLDFEDESIEDLKLLLLRCIITPLYLKTEEGRRFAAFSFGLSGQLVKEALAVIRSQIPFGRKSMLEAYADIIFRAWKAMDGSLRGEIENDFMQSLIEGAIYASSGSFAASIRRVLGGFINQRTTAGVEKLLFRLTEPVLFRSLLVANSNVRQNALHLLLDMFPLEDPDATKEVKDTLLNRQFFLLERLLIDDCPDVRVIAVEGCCRVLHLFWEIIPSSIITKLITKIVDDMSSDTSYVVRVSTLHGIIYLLGNPQAHEILKVLLPRLGHLFLDCTLSVRVAMTDLLLVLRNLRGFQFNKVVSFDVLLNSLASDQPPVAQKITKLLIPSYCPSNVTCEEACNLCVKLIKRSPMAGARFCEFALSEGASLTALMELVSVFVHSTLSPNDLNADQVEGVLVAAANLCHCLINEASCKAALKELFSGGKLKCLFNVATTGRAQTSVLRIASFVSPDDVDSLFKECMGLIINCSGLAGNVERQAKVRSAHKLVLCCGWFDDMFQGLTNILQKVASMCCVKFGIEMPKQLLPSVKQKKTKSSVKISQKWKHVRGKKSYCSETSNFEENYAIAAAIAWQIKDLLVSVDTRNAVLKSQLLQLAFSTLKVISEVSIEQCVKCEYSDASPLLAYMSLALHMTLQGAGLPATENNGHGKNNGSDTRSSKTELDQSLEHVVDCTEKLFGSNLADESGELHSKSMLDDEKMTQKSKYKHRKSQSDHPCPNDHEANYCTQKKISSTVKMVTSILKFIVDAITTRVVSHSQQRCLRFTSAYMQYIISILREHFHDKMQSREKYLKEIFICLKSCFTYATKLLNLALSNSSDSSLPATEASNLANDLLDLIALTESYLDSGYATQLFTTAKPWLPDLILALGSGHILTKSPNERVYFNASGHAKHPSWITILGKVENYELRQFNRLEDDEESESILYVSSVLKKLRDLMILTLKGKVKILDAVGAIFLAESVAGLEREDYGLVLAMVHFVCVKLLSHEEGEWKQLEEESNIVSDLADPEKKAIEDLKQLIQEALNKHEFTAPPPPPAAPEEEKKTETEETPAPAPAPAEEKVAAEEAPALVVTEEPPKVETSGVVELALAPEVVTSVDDDGTKIVEANEQTIIVVSTTVAPTVELALVEKEAEGEAATAAPAETKKEEITDAAAPPEEVSIWGVPLLVNERRDAILLKFLREFKV</sequence>
<feature type="region of interest" description="Disordered" evidence="1">
    <location>
        <begin position="72"/>
        <end position="108"/>
    </location>
</feature>
<feature type="region of interest" description="Disordered" evidence="1">
    <location>
        <begin position="848"/>
        <end position="868"/>
    </location>
</feature>
<dbReference type="Pfam" id="PF12422">
    <property type="entry name" value="Condensin2nSMC"/>
    <property type="match status" value="1"/>
</dbReference>
<reference evidence="2" key="1">
    <citation type="journal article" date="2023" name="Plant J.">
        <title>The genome of the king protea, Protea cynaroides.</title>
        <authorList>
            <person name="Chang J."/>
            <person name="Duong T.A."/>
            <person name="Schoeman C."/>
            <person name="Ma X."/>
            <person name="Roodt D."/>
            <person name="Barker N."/>
            <person name="Li Z."/>
            <person name="Van de Peer Y."/>
            <person name="Mizrachi E."/>
        </authorList>
    </citation>
    <scope>NUCLEOTIDE SEQUENCE</scope>
    <source>
        <tissue evidence="2">Young leaves</tissue>
    </source>
</reference>
<dbReference type="GO" id="GO:0000796">
    <property type="term" value="C:condensin complex"/>
    <property type="evidence" value="ECO:0007669"/>
    <property type="project" value="TreeGrafter"/>
</dbReference>
<accession>A0A9Q0HEI0</accession>
<feature type="region of interest" description="Disordered" evidence="1">
    <location>
        <begin position="1231"/>
        <end position="1264"/>
    </location>
</feature>
<keyword evidence="3" id="KW-1185">Reference proteome</keyword>
<feature type="compositionally biased region" description="Basic and acidic residues" evidence="1">
    <location>
        <begin position="96"/>
        <end position="108"/>
    </location>
</feature>
<feature type="region of interest" description="Disordered" evidence="1">
    <location>
        <begin position="1335"/>
        <end position="1355"/>
    </location>
</feature>
<dbReference type="GO" id="GO:0005634">
    <property type="term" value="C:nucleus"/>
    <property type="evidence" value="ECO:0007669"/>
    <property type="project" value="InterPro"/>
</dbReference>
<proteinExistence type="predicted"/>
<dbReference type="GO" id="GO:0000070">
    <property type="term" value="P:mitotic sister chromatid segregation"/>
    <property type="evidence" value="ECO:0007669"/>
    <property type="project" value="TreeGrafter"/>
</dbReference>
<dbReference type="EMBL" id="JAMYWD010000007">
    <property type="protein sequence ID" value="KAJ4965106.1"/>
    <property type="molecule type" value="Genomic_DNA"/>
</dbReference>
<evidence type="ECO:0000313" key="2">
    <source>
        <dbReference type="EMBL" id="KAJ4965106.1"/>
    </source>
</evidence>
<dbReference type="InterPro" id="IPR024741">
    <property type="entry name" value="Condensin2_G2"/>
</dbReference>
<dbReference type="Proteomes" id="UP001141806">
    <property type="component" value="Unassembled WGS sequence"/>
</dbReference>
<feature type="compositionally biased region" description="Basic and acidic residues" evidence="1">
    <location>
        <begin position="896"/>
        <end position="908"/>
    </location>
</feature>
<dbReference type="PANTHER" id="PTHR16199:SF4">
    <property type="entry name" value="CONDENSIN-2 COMPLEX SUBUNIT G2"/>
    <property type="match status" value="1"/>
</dbReference>
<gene>
    <name evidence="2" type="ORF">NE237_016955</name>
</gene>
<dbReference type="InterPro" id="IPR011989">
    <property type="entry name" value="ARM-like"/>
</dbReference>
<comment type="caution">
    <text evidence="2">The sequence shown here is derived from an EMBL/GenBank/DDBJ whole genome shotgun (WGS) entry which is preliminary data.</text>
</comment>
<feature type="region of interest" description="Disordered" evidence="1">
    <location>
        <begin position="896"/>
        <end position="928"/>
    </location>
</feature>
<dbReference type="Gene3D" id="1.25.10.10">
    <property type="entry name" value="Leucine-rich Repeat Variant"/>
    <property type="match status" value="1"/>
</dbReference>
<feature type="compositionally biased region" description="Polar residues" evidence="1">
    <location>
        <begin position="850"/>
        <end position="863"/>
    </location>
</feature>